<dbReference type="FunFam" id="3.30.300.20:FF:000005">
    <property type="entry name" value="Transcription termination/antitermination protein NusA"/>
    <property type="match status" value="1"/>
</dbReference>
<dbReference type="GO" id="GO:0003723">
    <property type="term" value="F:RNA binding"/>
    <property type="evidence" value="ECO:0007669"/>
    <property type="project" value="UniProtKB-UniRule"/>
</dbReference>
<dbReference type="CDD" id="cd04455">
    <property type="entry name" value="S1_NusA"/>
    <property type="match status" value="1"/>
</dbReference>
<evidence type="ECO:0000256" key="2">
    <source>
        <dbReference type="ARBA" id="ARBA00022490"/>
    </source>
</evidence>
<feature type="compositionally biased region" description="Acidic residues" evidence="9">
    <location>
        <begin position="401"/>
        <end position="419"/>
    </location>
</feature>
<comment type="caution">
    <text evidence="11">The sequence shown here is derived from an EMBL/GenBank/DDBJ whole genome shotgun (WGS) entry which is preliminary data.</text>
</comment>
<evidence type="ECO:0000256" key="9">
    <source>
        <dbReference type="SAM" id="MobiDB-lite"/>
    </source>
</evidence>
<comment type="subcellular location">
    <subcellularLocation>
        <location evidence="7">Cytoplasm</location>
    </subcellularLocation>
</comment>
<feature type="compositionally biased region" description="Basic and acidic residues" evidence="9">
    <location>
        <begin position="420"/>
        <end position="435"/>
    </location>
</feature>
<keyword evidence="4 7" id="KW-0694">RNA-binding</keyword>
<proteinExistence type="inferred from homology"/>
<dbReference type="Gene3D" id="3.30.300.20">
    <property type="match status" value="2"/>
</dbReference>
<keyword evidence="5 7" id="KW-0805">Transcription regulation</keyword>
<sequence>MASEIAKAIQFLSDEKGIEYSEVLEALETALAAAYRKDFGTKQGNYFVKFDAETGDMDIWDEKTVVEDIEEGVLEQAQEELVALREKAREEYRELTEEETAHLPQFNPKTDLMVKDAKEIQKDAKIGDLLKIEQTIPGEFGRMAAMTAKQVIIQKIREAERNNVFEDFKEQVGQIVQGTVHKRDRGGNILIDLGKITGFLKPEEQVKREQYRPGVRLPFFILSIEMGPRGPQIELSRTSSKMVSSVFEQEIPEIDEGSVLIKGIARDPGNRSKVAVFTEDDSIDPIGACIGQRGSRITTIIEELGGEKIDVIMWDENPEIFIKQALSPAKVQKVELNEQTKEADVHVEEDQFSLAIGRGGQNVRLAATLTGWKINIVQDGEKKVSSEDDEGVIKEKLEGDVPVEDTTEEISEDVAVEEEKDAKATKVTKDSKEEISTESTEASSEGGEKMENEDEEVSEEEKK</sequence>
<dbReference type="Pfam" id="PF13184">
    <property type="entry name" value="KH_NusA_1st"/>
    <property type="match status" value="1"/>
</dbReference>
<dbReference type="PROSITE" id="PS50126">
    <property type="entry name" value="S1"/>
    <property type="match status" value="1"/>
</dbReference>
<gene>
    <name evidence="7 11" type="primary">nusA</name>
    <name evidence="11" type="ORF">COV60_01900</name>
</gene>
<dbReference type="GO" id="GO:0005829">
    <property type="term" value="C:cytosol"/>
    <property type="evidence" value="ECO:0007669"/>
    <property type="project" value="TreeGrafter"/>
</dbReference>
<dbReference type="SUPFAM" id="SSF69705">
    <property type="entry name" value="Transcription factor NusA, N-terminal domain"/>
    <property type="match status" value="1"/>
</dbReference>
<dbReference type="Proteomes" id="UP000229782">
    <property type="component" value="Unassembled WGS sequence"/>
</dbReference>
<feature type="compositionally biased region" description="Acidic residues" evidence="9">
    <location>
        <begin position="451"/>
        <end position="463"/>
    </location>
</feature>
<dbReference type="SMART" id="SM00322">
    <property type="entry name" value="KH"/>
    <property type="match status" value="2"/>
</dbReference>
<dbReference type="InterPro" id="IPR015946">
    <property type="entry name" value="KH_dom-like_a/b"/>
</dbReference>
<dbReference type="Pfam" id="PF08529">
    <property type="entry name" value="NusA_N"/>
    <property type="match status" value="1"/>
</dbReference>
<dbReference type="EMBL" id="PCWM01000043">
    <property type="protein sequence ID" value="PIR03137.1"/>
    <property type="molecule type" value="Genomic_DNA"/>
</dbReference>
<organism evidence="11 12">
    <name type="scientific">Candidatus Magasanikbacteria bacterium CG11_big_fil_rev_8_21_14_0_20_43_7</name>
    <dbReference type="NCBI Taxonomy" id="1974654"/>
    <lineage>
        <taxon>Bacteria</taxon>
        <taxon>Candidatus Magasanikiibacteriota</taxon>
    </lineage>
</organism>
<dbReference type="InterPro" id="IPR012340">
    <property type="entry name" value="NA-bd_OB-fold"/>
</dbReference>
<evidence type="ECO:0000256" key="6">
    <source>
        <dbReference type="ARBA" id="ARBA00023163"/>
    </source>
</evidence>
<comment type="similarity">
    <text evidence="7">Belongs to the NusA family.</text>
</comment>
<keyword evidence="2 7" id="KW-0963">Cytoplasm</keyword>
<dbReference type="SMART" id="SM00316">
    <property type="entry name" value="S1"/>
    <property type="match status" value="1"/>
</dbReference>
<keyword evidence="3 7" id="KW-0889">Transcription antitermination</keyword>
<evidence type="ECO:0000256" key="8">
    <source>
        <dbReference type="SAM" id="Coils"/>
    </source>
</evidence>
<dbReference type="SUPFAM" id="SSF54814">
    <property type="entry name" value="Prokaryotic type KH domain (KH-domain type II)"/>
    <property type="match status" value="2"/>
</dbReference>
<feature type="coiled-coil region" evidence="8">
    <location>
        <begin position="67"/>
        <end position="101"/>
    </location>
</feature>
<dbReference type="Pfam" id="PF26594">
    <property type="entry name" value="KH_NusA_2nd"/>
    <property type="match status" value="1"/>
</dbReference>
<dbReference type="SUPFAM" id="SSF50249">
    <property type="entry name" value="Nucleic acid-binding proteins"/>
    <property type="match status" value="1"/>
</dbReference>
<keyword evidence="8" id="KW-0175">Coiled coil</keyword>
<reference evidence="11 12" key="1">
    <citation type="submission" date="2017-09" db="EMBL/GenBank/DDBJ databases">
        <title>Depth-based differentiation of microbial function through sediment-hosted aquifers and enrichment of novel symbionts in the deep terrestrial subsurface.</title>
        <authorList>
            <person name="Probst A.J."/>
            <person name="Ladd B."/>
            <person name="Jarett J.K."/>
            <person name="Geller-Mcgrath D.E."/>
            <person name="Sieber C.M."/>
            <person name="Emerson J.B."/>
            <person name="Anantharaman K."/>
            <person name="Thomas B.C."/>
            <person name="Malmstrom R."/>
            <person name="Stieglmeier M."/>
            <person name="Klingl A."/>
            <person name="Woyke T."/>
            <person name="Ryan C.M."/>
            <person name="Banfield J.F."/>
        </authorList>
    </citation>
    <scope>NUCLEOTIDE SEQUENCE [LARGE SCALE GENOMIC DNA]</scope>
    <source>
        <strain evidence="11">CG11_big_fil_rev_8_21_14_0_20_43_7</strain>
    </source>
</reference>
<dbReference type="InterPro" id="IPR009019">
    <property type="entry name" value="KH_sf_prok-type"/>
</dbReference>
<dbReference type="InterPro" id="IPR036555">
    <property type="entry name" value="NusA_N_sf"/>
</dbReference>
<dbReference type="PROSITE" id="PS50084">
    <property type="entry name" value="KH_TYPE_1"/>
    <property type="match status" value="1"/>
</dbReference>
<dbReference type="AlphaFoldDB" id="A0A2H0N2J4"/>
<dbReference type="NCBIfam" id="TIGR01953">
    <property type="entry name" value="NusA"/>
    <property type="match status" value="1"/>
</dbReference>
<dbReference type="FunFam" id="3.30.300.20:FF:000002">
    <property type="entry name" value="Transcription termination/antitermination protein NusA"/>
    <property type="match status" value="1"/>
</dbReference>
<dbReference type="InterPro" id="IPR025249">
    <property type="entry name" value="TF_NusA_KH_1st"/>
</dbReference>
<evidence type="ECO:0000256" key="7">
    <source>
        <dbReference type="HAMAP-Rule" id="MF_00945"/>
    </source>
</evidence>
<name>A0A2H0N2J4_9BACT</name>
<accession>A0A2H0N2J4</accession>
<evidence type="ECO:0000259" key="10">
    <source>
        <dbReference type="PROSITE" id="PS50126"/>
    </source>
</evidence>
<evidence type="ECO:0000313" key="12">
    <source>
        <dbReference type="Proteomes" id="UP000229782"/>
    </source>
</evidence>
<evidence type="ECO:0000256" key="5">
    <source>
        <dbReference type="ARBA" id="ARBA00023015"/>
    </source>
</evidence>
<dbReference type="GO" id="GO:0003700">
    <property type="term" value="F:DNA-binding transcription factor activity"/>
    <property type="evidence" value="ECO:0007669"/>
    <property type="project" value="InterPro"/>
</dbReference>
<feature type="region of interest" description="Disordered" evidence="9">
    <location>
        <begin position="398"/>
        <end position="463"/>
    </location>
</feature>
<dbReference type="InterPro" id="IPR013735">
    <property type="entry name" value="TF_NusA_N"/>
</dbReference>
<dbReference type="CDD" id="cd22529">
    <property type="entry name" value="KH-II_NusA_rpt2"/>
    <property type="match status" value="1"/>
</dbReference>
<dbReference type="PANTHER" id="PTHR22648">
    <property type="entry name" value="TRANSCRIPTION TERMINATION FACTOR NUSA"/>
    <property type="match status" value="1"/>
</dbReference>
<dbReference type="Gene3D" id="2.40.50.140">
    <property type="entry name" value="Nucleic acid-binding proteins"/>
    <property type="match status" value="1"/>
</dbReference>
<feature type="domain" description="S1 motif" evidence="10">
    <location>
        <begin position="173"/>
        <end position="238"/>
    </location>
</feature>
<evidence type="ECO:0000256" key="3">
    <source>
        <dbReference type="ARBA" id="ARBA00022814"/>
    </source>
</evidence>
<dbReference type="InterPro" id="IPR030842">
    <property type="entry name" value="TF_NusA_bacterial"/>
</dbReference>
<dbReference type="CDD" id="cd02134">
    <property type="entry name" value="KH-II_NusA_rpt1"/>
    <property type="match status" value="1"/>
</dbReference>
<evidence type="ECO:0000313" key="11">
    <source>
        <dbReference type="EMBL" id="PIR03137.1"/>
    </source>
</evidence>
<evidence type="ECO:0000256" key="1">
    <source>
        <dbReference type="ARBA" id="ARBA00022472"/>
    </source>
</evidence>
<dbReference type="InterPro" id="IPR004087">
    <property type="entry name" value="KH_dom"/>
</dbReference>
<comment type="function">
    <text evidence="7">Participates in both transcription termination and antitermination.</text>
</comment>
<keyword evidence="6 7" id="KW-0804">Transcription</keyword>
<evidence type="ECO:0000256" key="4">
    <source>
        <dbReference type="ARBA" id="ARBA00022884"/>
    </source>
</evidence>
<keyword evidence="1 7" id="KW-0806">Transcription termination</keyword>
<dbReference type="InterPro" id="IPR058582">
    <property type="entry name" value="KH_NusA_2nd"/>
</dbReference>
<dbReference type="HAMAP" id="MF_00945_B">
    <property type="entry name" value="NusA_B"/>
    <property type="match status" value="1"/>
</dbReference>
<dbReference type="Gene3D" id="3.30.1480.10">
    <property type="entry name" value="NusA, N-terminal domain"/>
    <property type="match status" value="1"/>
</dbReference>
<dbReference type="InterPro" id="IPR003029">
    <property type="entry name" value="S1_domain"/>
</dbReference>
<comment type="subunit">
    <text evidence="7">Monomer. Binds directly to the core enzyme of the DNA-dependent RNA polymerase and to nascent RNA.</text>
</comment>
<protein>
    <recommendedName>
        <fullName evidence="7">Transcription termination/antitermination protein NusA</fullName>
    </recommendedName>
</protein>
<dbReference type="GO" id="GO:0031564">
    <property type="term" value="P:transcription antitermination"/>
    <property type="evidence" value="ECO:0007669"/>
    <property type="project" value="UniProtKB-UniRule"/>
</dbReference>
<dbReference type="InterPro" id="IPR010213">
    <property type="entry name" value="TF_NusA"/>
</dbReference>
<dbReference type="PANTHER" id="PTHR22648:SF0">
    <property type="entry name" value="TRANSCRIPTION TERMINATION_ANTITERMINATION PROTEIN NUSA"/>
    <property type="match status" value="1"/>
</dbReference>
<dbReference type="GO" id="GO:0006353">
    <property type="term" value="P:DNA-templated transcription termination"/>
    <property type="evidence" value="ECO:0007669"/>
    <property type="project" value="UniProtKB-UniRule"/>
</dbReference>